<dbReference type="Proteomes" id="UP000232891">
    <property type="component" value="Unassembled WGS sequence"/>
</dbReference>
<organism evidence="1 2">
    <name type="scientific">Pseudomonas tolaasii NCPPB 2192</name>
    <dbReference type="NCBI Taxonomy" id="564423"/>
    <lineage>
        <taxon>Bacteria</taxon>
        <taxon>Pseudomonadati</taxon>
        <taxon>Pseudomonadota</taxon>
        <taxon>Gammaproteobacteria</taxon>
        <taxon>Pseudomonadales</taxon>
        <taxon>Pseudomonadaceae</taxon>
        <taxon>Pseudomonas</taxon>
    </lineage>
</organism>
<dbReference type="GeneID" id="55843840"/>
<comment type="caution">
    <text evidence="1">The sequence shown here is derived from an EMBL/GenBank/DDBJ whole genome shotgun (WGS) entry which is preliminary data.</text>
</comment>
<sequence>MSLKQDILRFLRTEASKGQVEELVDAVNLAYERAFEQSKGLRNLPTHRKLAQDRNFFVQDVLIGQSSWQGNCVSASHNGEQFALLKAGSTLITASVVPWRKKIRPSKGRLKNSRLNTYLEHLQRNPDLFEGQDLLGKLATDSLNLIIAPLSPATKSTLDQSKPQGLMIAVPYANNLDKFHLWCTVQELLLSYEDEADDESDDSVWPKLRIRMRSEEEKTDLEDDQ</sequence>
<evidence type="ECO:0000313" key="1">
    <source>
        <dbReference type="EMBL" id="PKA73734.1"/>
    </source>
</evidence>
<gene>
    <name evidence="1" type="ORF">ATI14_0474</name>
</gene>
<evidence type="ECO:0000313" key="2">
    <source>
        <dbReference type="Proteomes" id="UP000232891"/>
    </source>
</evidence>
<reference evidence="1 2" key="1">
    <citation type="submission" date="2017-11" db="EMBL/GenBank/DDBJ databases">
        <title>Genome sequencing of a diverse group of Pseudomonas species.</title>
        <authorList>
            <person name="Loper J."/>
        </authorList>
    </citation>
    <scope>NUCLEOTIDE SEQUENCE [LARGE SCALE GENOMIC DNA]</scope>
    <source>
        <strain evidence="1 2">NCPPB 2192</strain>
    </source>
</reference>
<name>A0ABX4QA95_PSETO</name>
<accession>A0ABX4QA95</accession>
<keyword evidence="2" id="KW-1185">Reference proteome</keyword>
<dbReference type="RefSeq" id="WP_080520233.1">
    <property type="nucleotide sequence ID" value="NZ_PHHD01000001.1"/>
</dbReference>
<dbReference type="EMBL" id="PHHD01000001">
    <property type="protein sequence ID" value="PKA73734.1"/>
    <property type="molecule type" value="Genomic_DNA"/>
</dbReference>
<proteinExistence type="predicted"/>
<protein>
    <submittedName>
        <fullName evidence="1">Uncharacterized protein</fullName>
    </submittedName>
</protein>